<dbReference type="AlphaFoldDB" id="A0A921GS41"/>
<reference evidence="1" key="1">
    <citation type="journal article" date="2021" name="PeerJ">
        <title>Extensive microbial diversity within the chicken gut microbiome revealed by metagenomics and culture.</title>
        <authorList>
            <person name="Gilroy R."/>
            <person name="Ravi A."/>
            <person name="Getino M."/>
            <person name="Pursley I."/>
            <person name="Horton D.L."/>
            <person name="Alikhan N.F."/>
            <person name="Baker D."/>
            <person name="Gharbi K."/>
            <person name="Hall N."/>
            <person name="Watson M."/>
            <person name="Adriaenssens E.M."/>
            <person name="Foster-Nyarko E."/>
            <person name="Jarju S."/>
            <person name="Secka A."/>
            <person name="Antonio M."/>
            <person name="Oren A."/>
            <person name="Chaudhuri R.R."/>
            <person name="La Ragione R."/>
            <person name="Hildebrand F."/>
            <person name="Pallen M.J."/>
        </authorList>
    </citation>
    <scope>NUCLEOTIDE SEQUENCE</scope>
    <source>
        <strain evidence="1">1647</strain>
    </source>
</reference>
<sequence length="100" mass="11166">MDVRRIVQQASQTPAVRRRLRARATQVAARAKATAARQGLRQLSADIRVEEGTRPGTKAQGFQRPYARVVAPGAAKYERGTSRFNKYRLMLRAARAVSSR</sequence>
<evidence type="ECO:0000313" key="2">
    <source>
        <dbReference type="Proteomes" id="UP000775129"/>
    </source>
</evidence>
<organism evidence="1 2">
    <name type="scientific">Brachybacterium paraconglomeratum</name>
    <dbReference type="NCBI Taxonomy" id="173362"/>
    <lineage>
        <taxon>Bacteria</taxon>
        <taxon>Bacillati</taxon>
        <taxon>Actinomycetota</taxon>
        <taxon>Actinomycetes</taxon>
        <taxon>Micrococcales</taxon>
        <taxon>Dermabacteraceae</taxon>
        <taxon>Brachybacterium</taxon>
    </lineage>
</organism>
<protein>
    <submittedName>
        <fullName evidence="1">Uncharacterized protein</fullName>
    </submittedName>
</protein>
<comment type="caution">
    <text evidence="1">The sequence shown here is derived from an EMBL/GenBank/DDBJ whole genome shotgun (WGS) entry which is preliminary data.</text>
</comment>
<evidence type="ECO:0000313" key="1">
    <source>
        <dbReference type="EMBL" id="HJF51271.1"/>
    </source>
</evidence>
<proteinExistence type="predicted"/>
<gene>
    <name evidence="1" type="ORF">K8W24_16025</name>
</gene>
<dbReference type="EMBL" id="DYWO01000474">
    <property type="protein sequence ID" value="HJF51271.1"/>
    <property type="molecule type" value="Genomic_DNA"/>
</dbReference>
<name>A0A921GS41_9MICO</name>
<accession>A0A921GS41</accession>
<dbReference type="Proteomes" id="UP000775129">
    <property type="component" value="Unassembled WGS sequence"/>
</dbReference>
<reference evidence="1" key="2">
    <citation type="submission" date="2021-09" db="EMBL/GenBank/DDBJ databases">
        <authorList>
            <person name="Gilroy R."/>
        </authorList>
    </citation>
    <scope>NUCLEOTIDE SEQUENCE</scope>
    <source>
        <strain evidence="1">1647</strain>
    </source>
</reference>